<dbReference type="Proteomes" id="UP000613740">
    <property type="component" value="Unassembled WGS sequence"/>
</dbReference>
<evidence type="ECO:0000256" key="1">
    <source>
        <dbReference type="SAM" id="MobiDB-lite"/>
    </source>
</evidence>
<feature type="compositionally biased region" description="Gly residues" evidence="1">
    <location>
        <begin position="246"/>
        <end position="255"/>
    </location>
</feature>
<feature type="compositionally biased region" description="Low complexity" evidence="1">
    <location>
        <begin position="486"/>
        <end position="498"/>
    </location>
</feature>
<dbReference type="EMBL" id="JAEHOD010000070">
    <property type="protein sequence ID" value="KAG2431943.1"/>
    <property type="molecule type" value="Genomic_DNA"/>
</dbReference>
<feature type="compositionally biased region" description="Low complexity" evidence="1">
    <location>
        <begin position="139"/>
        <end position="150"/>
    </location>
</feature>
<comment type="caution">
    <text evidence="2">The sequence shown here is derived from an EMBL/GenBank/DDBJ whole genome shotgun (WGS) entry which is preliminary data.</text>
</comment>
<dbReference type="AlphaFoldDB" id="A0A835SXS7"/>
<protein>
    <submittedName>
        <fullName evidence="2">Uncharacterized protein</fullName>
    </submittedName>
</protein>
<organism evidence="2 3">
    <name type="scientific">Chlamydomonas schloesseri</name>
    <dbReference type="NCBI Taxonomy" id="2026947"/>
    <lineage>
        <taxon>Eukaryota</taxon>
        <taxon>Viridiplantae</taxon>
        <taxon>Chlorophyta</taxon>
        <taxon>core chlorophytes</taxon>
        <taxon>Chlorophyceae</taxon>
        <taxon>CS clade</taxon>
        <taxon>Chlamydomonadales</taxon>
        <taxon>Chlamydomonadaceae</taxon>
        <taxon>Chlamydomonas</taxon>
    </lineage>
</organism>
<reference evidence="2" key="1">
    <citation type="journal article" date="2020" name="bioRxiv">
        <title>Comparative genomics of Chlamydomonas.</title>
        <authorList>
            <person name="Craig R.J."/>
            <person name="Hasan A.R."/>
            <person name="Ness R.W."/>
            <person name="Keightley P.D."/>
        </authorList>
    </citation>
    <scope>NUCLEOTIDE SEQUENCE</scope>
    <source>
        <strain evidence="2">CCAP 11/173</strain>
    </source>
</reference>
<accession>A0A835SXS7</accession>
<keyword evidence="3" id="KW-1185">Reference proteome</keyword>
<feature type="region of interest" description="Disordered" evidence="1">
    <location>
        <begin position="339"/>
        <end position="395"/>
    </location>
</feature>
<feature type="region of interest" description="Disordered" evidence="1">
    <location>
        <begin position="91"/>
        <end position="150"/>
    </location>
</feature>
<gene>
    <name evidence="2" type="ORF">HYH02_013161</name>
</gene>
<evidence type="ECO:0000313" key="2">
    <source>
        <dbReference type="EMBL" id="KAG2431943.1"/>
    </source>
</evidence>
<feature type="region of interest" description="Disordered" evidence="1">
    <location>
        <begin position="229"/>
        <end position="256"/>
    </location>
</feature>
<feature type="region of interest" description="Disordered" evidence="1">
    <location>
        <begin position="468"/>
        <end position="509"/>
    </location>
</feature>
<sequence>MARLQFAGGGAVVSSSSSGGSRHDSKPSGAEPAEGTARVITVAMLEAAEAAATAEEAAAAAAAVTPATSVRSILVKEQPRFGSVLQSPSYRRMSETGIGRRPFDSGGLGGGGGHGLAASASSGRSPSRETGNGGGGVHVSPGMSMSRSGSSSSIVGMAAAVPGSGVPAAARPQLQLQLQLQAADARPVQDPSFLAAGGSSSDYERRMMTPTESAAGGGASGVETVGLLPPLSGAGRSSPSRRFSSTGGGVGGGSSAVGLTRRAGGLVAPGGGASAAAAASVAASGGLYDISEHRPTMAEWALLPAGSIGRGRGAAFAAATAASAGADDWASRSLLRTPADQASPRLSRHHSGQGEGLQTTSMDGLRGPLPRRSARMSDNTGLGGGFGPTSNTVTSTGSAKLLQTHAPSAGGGGPAVIGSSYRQLRRAASTDLSGVAVPQAVPLNAGAGPAVTPPPLAAAVADGVVREAEEGQDKAATRAAPFRVQPPAAALPAGAARPWRGSGVGGRAG</sequence>
<proteinExistence type="predicted"/>
<name>A0A835SXS7_9CHLO</name>
<feature type="compositionally biased region" description="Gly residues" evidence="1">
    <location>
        <begin position="106"/>
        <end position="115"/>
    </location>
</feature>
<evidence type="ECO:0000313" key="3">
    <source>
        <dbReference type="Proteomes" id="UP000613740"/>
    </source>
</evidence>
<feature type="region of interest" description="Disordered" evidence="1">
    <location>
        <begin position="1"/>
        <end position="35"/>
    </location>
</feature>